<evidence type="ECO:0000313" key="2">
    <source>
        <dbReference type="Proteomes" id="UP001159427"/>
    </source>
</evidence>
<comment type="caution">
    <text evidence="1">The sequence shown here is derived from an EMBL/GenBank/DDBJ whole genome shotgun (WGS) entry which is preliminary data.</text>
</comment>
<sequence>MNLLEEYFPEAFSGKTLHSYYTCSGSCTELSKQEQQKQQGKGDKFQHKWLFDETLTFSRETGMWWLVFIEGEGMYCLLCRIHNTKNRYNKDCKFNCEPSVRYKRSALFNSKADGHPVGKKDLGHARSTGHLGTYLLELERRKSPLAQQHKTVQEKADKVTFNAMLSVYWLAHEEIANVKLKSLLKLEEQVGLQEMSHWKNTSERCQREQRLLLGQLLKKTTLARIKEAKWFSILVDEVTDCAVIEQLLIYIGYVDETGETHFDFLEVKDCLATSDSADAETITRLIIEELKESGLQVEHACGFGSDGASVMTGAHNGVGARLQAVCPLLIRTHCINHRLALACGDANDRVKFITTVETTLKQLWKWLEYPKRCSAYIKVCESLRKIQVPDAAQKKSLAVKVQKACRTRWLSTGQSVSSVCTNLVALMQTLRKFKEHDATADGLLKRMNNVKFVGTLLILNEVLPHLNTLSKVFQQNKIHYSAIKPSLELTKKRITEIRSSCKPLHVLKEALMGQYKDLELTLPSSQEEVLVNLCQSYTLALEENLDRRFTQAAPVLEAFSIFNPTTLPATTDPEFMEHGVASVKILADQFQFSEDQMTTQWQNFKYLMLSWKPPQNVLQGGKESKLSPTEWILRKIVKEQALLRESYSFLVDAAKICLTQPMSNAVVERGASAVKRVKTRLRNRLKNDMLSTCLHVSINGPEPKSEECQVILAEAAQV</sequence>
<dbReference type="PANTHER" id="PTHR46880">
    <property type="entry name" value="RAS-ASSOCIATING DOMAIN-CONTAINING PROTEIN"/>
    <property type="match status" value="1"/>
</dbReference>
<accession>A0ABN8LSS6</accession>
<protein>
    <recommendedName>
        <fullName evidence="3">Zinc finger protein 862</fullName>
    </recommendedName>
</protein>
<feature type="non-terminal residue" evidence="1">
    <location>
        <position position="718"/>
    </location>
</feature>
<organism evidence="1 2">
    <name type="scientific">Porites evermanni</name>
    <dbReference type="NCBI Taxonomy" id="104178"/>
    <lineage>
        <taxon>Eukaryota</taxon>
        <taxon>Metazoa</taxon>
        <taxon>Cnidaria</taxon>
        <taxon>Anthozoa</taxon>
        <taxon>Hexacorallia</taxon>
        <taxon>Scleractinia</taxon>
        <taxon>Fungiina</taxon>
        <taxon>Poritidae</taxon>
        <taxon>Porites</taxon>
    </lineage>
</organism>
<name>A0ABN8LSS6_9CNID</name>
<keyword evidence="2" id="KW-1185">Reference proteome</keyword>
<dbReference type="SUPFAM" id="SSF53098">
    <property type="entry name" value="Ribonuclease H-like"/>
    <property type="match status" value="1"/>
</dbReference>
<proteinExistence type="predicted"/>
<dbReference type="EMBL" id="CALNXI010000091">
    <property type="protein sequence ID" value="CAH3018601.1"/>
    <property type="molecule type" value="Genomic_DNA"/>
</dbReference>
<evidence type="ECO:0000313" key="1">
    <source>
        <dbReference type="EMBL" id="CAH3018601.1"/>
    </source>
</evidence>
<dbReference type="PANTHER" id="PTHR46880:SF5">
    <property type="entry name" value="DUF4371 DOMAIN-CONTAINING PROTEIN"/>
    <property type="match status" value="1"/>
</dbReference>
<evidence type="ECO:0008006" key="3">
    <source>
        <dbReference type="Google" id="ProtNLM"/>
    </source>
</evidence>
<dbReference type="InterPro" id="IPR012337">
    <property type="entry name" value="RNaseH-like_sf"/>
</dbReference>
<reference evidence="1 2" key="1">
    <citation type="submission" date="2022-05" db="EMBL/GenBank/DDBJ databases">
        <authorList>
            <consortium name="Genoscope - CEA"/>
            <person name="William W."/>
        </authorList>
    </citation>
    <scope>NUCLEOTIDE SEQUENCE [LARGE SCALE GENOMIC DNA]</scope>
</reference>
<dbReference type="Proteomes" id="UP001159427">
    <property type="component" value="Unassembled WGS sequence"/>
</dbReference>
<gene>
    <name evidence="1" type="ORF">PEVE_00043926</name>
</gene>